<dbReference type="InterPro" id="IPR043595">
    <property type="entry name" value="FaeB/C/D"/>
</dbReference>
<evidence type="ECO:0000256" key="1">
    <source>
        <dbReference type="ARBA" id="ARBA00004613"/>
    </source>
</evidence>
<evidence type="ECO:0000256" key="2">
    <source>
        <dbReference type="ARBA" id="ARBA00010278"/>
    </source>
</evidence>
<evidence type="ECO:0000313" key="12">
    <source>
        <dbReference type="Proteomes" id="UP001596977"/>
    </source>
</evidence>
<dbReference type="EMBL" id="JBHTJG010000001">
    <property type="protein sequence ID" value="MFD0945644.1"/>
    <property type="molecule type" value="Genomic_DNA"/>
</dbReference>
<dbReference type="InterPro" id="IPR029058">
    <property type="entry name" value="AB_hydrolase_fold"/>
</dbReference>
<comment type="subcellular location">
    <subcellularLocation>
        <location evidence="1">Secreted</location>
    </subcellularLocation>
</comment>
<comment type="similarity">
    <text evidence="2">Belongs to the faeC family.</text>
</comment>
<feature type="domain" description="Phospholipase/carboxylesterase/thioesterase" evidence="10">
    <location>
        <begin position="71"/>
        <end position="230"/>
    </location>
</feature>
<comment type="caution">
    <text evidence="11">The sequence shown here is derived from an EMBL/GenBank/DDBJ whole genome shotgun (WGS) entry which is preliminary data.</text>
</comment>
<keyword evidence="12" id="KW-1185">Reference proteome</keyword>
<evidence type="ECO:0000256" key="8">
    <source>
        <dbReference type="ARBA" id="ARBA00023326"/>
    </source>
</evidence>
<protein>
    <submittedName>
        <fullName evidence="11">Alpha/beta hydrolase family esterase</fullName>
    </submittedName>
</protein>
<dbReference type="RefSeq" id="WP_264942123.1">
    <property type="nucleotide sequence ID" value="NZ_JAPDRA010000001.1"/>
</dbReference>
<evidence type="ECO:0000313" key="11">
    <source>
        <dbReference type="EMBL" id="MFD0945644.1"/>
    </source>
</evidence>
<dbReference type="GO" id="GO:0016787">
    <property type="term" value="F:hydrolase activity"/>
    <property type="evidence" value="ECO:0007669"/>
    <property type="project" value="UniProtKB-KW"/>
</dbReference>
<keyword evidence="7" id="KW-0119">Carbohydrate metabolism</keyword>
<dbReference type="Gene3D" id="3.40.50.1820">
    <property type="entry name" value="alpha/beta hydrolase"/>
    <property type="match status" value="1"/>
</dbReference>
<dbReference type="Proteomes" id="UP001596977">
    <property type="component" value="Unassembled WGS sequence"/>
</dbReference>
<proteinExistence type="inferred from homology"/>
<keyword evidence="5" id="KW-0732">Signal</keyword>
<comment type="function">
    <text evidence="9">Involved in degradation of plant cell walls. Hydrolyzes the feruloyl-arabinose ester bond in arabinoxylans, and the feruloyl-galactose ester bond in pectin. Active against paranitrophenyl-acetate, methyl ferulate and wheat arabinoxylan.</text>
</comment>
<reference evidence="12" key="1">
    <citation type="journal article" date="2019" name="Int. J. Syst. Evol. Microbiol.">
        <title>The Global Catalogue of Microorganisms (GCM) 10K type strain sequencing project: providing services to taxonomists for standard genome sequencing and annotation.</title>
        <authorList>
            <consortium name="The Broad Institute Genomics Platform"/>
            <consortium name="The Broad Institute Genome Sequencing Center for Infectious Disease"/>
            <person name="Wu L."/>
            <person name="Ma J."/>
        </authorList>
    </citation>
    <scope>NUCLEOTIDE SEQUENCE [LARGE SCALE GENOMIC DNA]</scope>
    <source>
        <strain evidence="12">CCUG 62982</strain>
    </source>
</reference>
<organism evidence="11 12">
    <name type="scientific">Sphingomonas canadensis</name>
    <dbReference type="NCBI Taxonomy" id="1219257"/>
    <lineage>
        <taxon>Bacteria</taxon>
        <taxon>Pseudomonadati</taxon>
        <taxon>Pseudomonadota</taxon>
        <taxon>Alphaproteobacteria</taxon>
        <taxon>Sphingomonadales</taxon>
        <taxon>Sphingomonadaceae</taxon>
        <taxon>Sphingomonas</taxon>
    </lineage>
</organism>
<evidence type="ECO:0000256" key="3">
    <source>
        <dbReference type="ARBA" id="ARBA00022525"/>
    </source>
</evidence>
<accession>A0ABW3H376</accession>
<dbReference type="InterPro" id="IPR003140">
    <property type="entry name" value="PLipase/COase/thioEstase"/>
</dbReference>
<keyword evidence="3" id="KW-0964">Secreted</keyword>
<keyword evidence="8" id="KW-0624">Polysaccharide degradation</keyword>
<evidence type="ECO:0000256" key="5">
    <source>
        <dbReference type="ARBA" id="ARBA00022729"/>
    </source>
</evidence>
<evidence type="ECO:0000256" key="4">
    <source>
        <dbReference type="ARBA" id="ARBA00022651"/>
    </source>
</evidence>
<name>A0ABW3H376_9SPHN</name>
<sequence>MKHPFSRIAISGVIGLCLLGTVEADAQAFQRLRALRAQRADQGTPAGTTSHTINVAGTAREYLLLDGARGRPGAPLLIVLHGGGGNAAAMVERWSAKAAQAGIVVAFPNGVGRAANMGTWNAGGCCGHAMESGSKDVEFVAALIDAVKQSNGIDPRRVYVAGMSNGGMMTHRIAIALGPRLAGAGVVAGAMFGGEPAPAGPVPMLIIHGMKDEVVPYPGGQSTLGFVAKSQSKPFQPVRYAVDFWRRANGCETPAAASTSGDVTIERSTGCKGADVTFYSLASANHTWPGSGGGAPMLERYRYDQLSATDVLWDFFSKHVRN</sequence>
<dbReference type="Pfam" id="PF02230">
    <property type="entry name" value="Abhydrolase_2"/>
    <property type="match status" value="1"/>
</dbReference>
<dbReference type="PANTHER" id="PTHR38050:SF1">
    <property type="entry name" value="FERULOYL ESTERASE C"/>
    <property type="match status" value="1"/>
</dbReference>
<evidence type="ECO:0000256" key="6">
    <source>
        <dbReference type="ARBA" id="ARBA00022801"/>
    </source>
</evidence>
<evidence type="ECO:0000259" key="10">
    <source>
        <dbReference type="Pfam" id="PF02230"/>
    </source>
</evidence>
<keyword evidence="4" id="KW-0858">Xylan degradation</keyword>
<keyword evidence="6 11" id="KW-0378">Hydrolase</keyword>
<dbReference type="SUPFAM" id="SSF53474">
    <property type="entry name" value="alpha/beta-Hydrolases"/>
    <property type="match status" value="1"/>
</dbReference>
<gene>
    <name evidence="11" type="ORF">ACFQ1E_04775</name>
</gene>
<evidence type="ECO:0000256" key="9">
    <source>
        <dbReference type="ARBA" id="ARBA00025250"/>
    </source>
</evidence>
<evidence type="ECO:0000256" key="7">
    <source>
        <dbReference type="ARBA" id="ARBA00023277"/>
    </source>
</evidence>
<dbReference type="PANTHER" id="PTHR38050">
    <property type="match status" value="1"/>
</dbReference>